<evidence type="ECO:0000313" key="2">
    <source>
        <dbReference type="EMBL" id="EAR27368.1"/>
    </source>
</evidence>
<organism evidence="2 3">
    <name type="scientific">Pseudoalteromonas tunicata D2</name>
    <dbReference type="NCBI Taxonomy" id="87626"/>
    <lineage>
        <taxon>Bacteria</taxon>
        <taxon>Pseudomonadati</taxon>
        <taxon>Pseudomonadota</taxon>
        <taxon>Gammaproteobacteria</taxon>
        <taxon>Alteromonadales</taxon>
        <taxon>Pseudoalteromonadaceae</taxon>
        <taxon>Pseudoalteromonas</taxon>
    </lineage>
</organism>
<keyword evidence="1" id="KW-0472">Membrane</keyword>
<proteinExistence type="predicted"/>
<dbReference type="RefSeq" id="WP_009838630.1">
    <property type="nucleotide sequence ID" value="NZ_AAOH01000006.1"/>
</dbReference>
<gene>
    <name evidence="2" type="ORF">PTD2_15052</name>
</gene>
<comment type="caution">
    <text evidence="2">The sequence shown here is derived from an EMBL/GenBank/DDBJ whole genome shotgun (WGS) entry which is preliminary data.</text>
</comment>
<keyword evidence="1" id="KW-0812">Transmembrane</keyword>
<protein>
    <submittedName>
        <fullName evidence="2">Uncharacterized protein</fullName>
    </submittedName>
</protein>
<dbReference type="HOGENOM" id="CLU_1980047_0_0_6"/>
<dbReference type="OrthoDB" id="6316266at2"/>
<evidence type="ECO:0000256" key="1">
    <source>
        <dbReference type="SAM" id="Phobius"/>
    </source>
</evidence>
<feature type="transmembrane region" description="Helical" evidence="1">
    <location>
        <begin position="56"/>
        <end position="75"/>
    </location>
</feature>
<feature type="transmembrane region" description="Helical" evidence="1">
    <location>
        <begin position="81"/>
        <end position="108"/>
    </location>
</feature>
<feature type="transmembrane region" description="Helical" evidence="1">
    <location>
        <begin position="6"/>
        <end position="35"/>
    </location>
</feature>
<name>A4CCS5_9GAMM</name>
<keyword evidence="3" id="KW-1185">Reference proteome</keyword>
<dbReference type="AlphaFoldDB" id="A4CCS5"/>
<dbReference type="Proteomes" id="UP000006201">
    <property type="component" value="Unassembled WGS sequence"/>
</dbReference>
<reference evidence="2 3" key="1">
    <citation type="submission" date="2006-02" db="EMBL/GenBank/DDBJ databases">
        <authorList>
            <person name="Moran M.A."/>
            <person name="Kjelleberg S."/>
            <person name="Egan S."/>
            <person name="Saunders N."/>
            <person name="Thomas T."/>
            <person name="Ferriera S."/>
            <person name="Johnson J."/>
            <person name="Kravitz S."/>
            <person name="Halpern A."/>
            <person name="Remington K."/>
            <person name="Beeson K."/>
            <person name="Tran B."/>
            <person name="Rogers Y.-H."/>
            <person name="Friedman R."/>
            <person name="Venter J.C."/>
        </authorList>
    </citation>
    <scope>NUCLEOTIDE SEQUENCE [LARGE SCALE GENOMIC DNA]</scope>
    <source>
        <strain evidence="2 3">D2</strain>
    </source>
</reference>
<keyword evidence="1" id="KW-1133">Transmembrane helix</keyword>
<evidence type="ECO:0000313" key="3">
    <source>
        <dbReference type="Proteomes" id="UP000006201"/>
    </source>
</evidence>
<accession>A4CCS5</accession>
<sequence length="119" mass="13418">MRVVWFVISAVFIKVSFLGLGLLAIFIATIALGVLSSRLNYLNPEQKNQFSRLFKTGLILHFCVYFGLILKLTFIDGWQDVATFIVGHLVMHHIMSSLIGAIALIMAIRIFNQRHTPSL</sequence>
<dbReference type="EMBL" id="AAOH01000006">
    <property type="protein sequence ID" value="EAR27368.1"/>
    <property type="molecule type" value="Genomic_DNA"/>
</dbReference>
<dbReference type="eggNOG" id="ENOG50331R1">
    <property type="taxonomic scope" value="Bacteria"/>
</dbReference>